<keyword evidence="2" id="KW-0560">Oxidoreductase</keyword>
<dbReference type="AlphaFoldDB" id="A0A328HBJ7"/>
<feature type="domain" description="ABM" evidence="1">
    <location>
        <begin position="5"/>
        <end position="92"/>
    </location>
</feature>
<dbReference type="Gene3D" id="3.30.70.100">
    <property type="match status" value="1"/>
</dbReference>
<dbReference type="EMBL" id="QLNP01000098">
    <property type="protein sequence ID" value="RAM35908.1"/>
    <property type="molecule type" value="Genomic_DNA"/>
</dbReference>
<dbReference type="GO" id="GO:0004497">
    <property type="term" value="F:monooxygenase activity"/>
    <property type="evidence" value="ECO:0007669"/>
    <property type="project" value="UniProtKB-KW"/>
</dbReference>
<evidence type="ECO:0000313" key="2">
    <source>
        <dbReference type="EMBL" id="RAM35908.1"/>
    </source>
</evidence>
<sequence length="98" mass="10759">MAPKFGLLALVEAKPGKEQEVWDFLGGGREIVLTEPGTRTWYAFRVSANTFGIFDTFDTEEDRQAHLQGAIPAALGQYGPSLLAKDPDIRPIELIAVK</sequence>
<dbReference type="SUPFAM" id="SSF54909">
    <property type="entry name" value="Dimeric alpha+beta barrel"/>
    <property type="match status" value="1"/>
</dbReference>
<dbReference type="Proteomes" id="UP000249166">
    <property type="component" value="Unassembled WGS sequence"/>
</dbReference>
<dbReference type="OrthoDB" id="9804891at2"/>
<dbReference type="InterPro" id="IPR007138">
    <property type="entry name" value="ABM_dom"/>
</dbReference>
<dbReference type="InterPro" id="IPR011008">
    <property type="entry name" value="Dimeric_a/b-barrel"/>
</dbReference>
<keyword evidence="2" id="KW-0503">Monooxygenase</keyword>
<organism evidence="2 3">
    <name type="scientific">Arthrobacter globiformis</name>
    <dbReference type="NCBI Taxonomy" id="1665"/>
    <lineage>
        <taxon>Bacteria</taxon>
        <taxon>Bacillati</taxon>
        <taxon>Actinomycetota</taxon>
        <taxon>Actinomycetes</taxon>
        <taxon>Micrococcales</taxon>
        <taxon>Micrococcaceae</taxon>
        <taxon>Arthrobacter</taxon>
    </lineage>
</organism>
<dbReference type="PROSITE" id="PS51725">
    <property type="entry name" value="ABM"/>
    <property type="match status" value="1"/>
</dbReference>
<gene>
    <name evidence="2" type="ORF">DBZ45_17255</name>
</gene>
<protein>
    <submittedName>
        <fullName evidence="2">Antibiotic biosynthesis monooxygenase</fullName>
    </submittedName>
</protein>
<dbReference type="RefSeq" id="WP_111905088.1">
    <property type="nucleotide sequence ID" value="NZ_QLNP01000098.1"/>
</dbReference>
<accession>A0A328HBJ7</accession>
<proteinExistence type="predicted"/>
<reference evidence="2 3" key="1">
    <citation type="submission" date="2018-04" db="EMBL/GenBank/DDBJ databases">
        <title>Bacteria isolated from cave deposits of Manipur.</title>
        <authorList>
            <person name="Sahoo D."/>
            <person name="Sarangthem I."/>
            <person name="Nandeibam J."/>
        </authorList>
    </citation>
    <scope>NUCLEOTIDE SEQUENCE [LARGE SCALE GENOMIC DNA]</scope>
    <source>
        <strain evidence="3">mrc11</strain>
    </source>
</reference>
<comment type="caution">
    <text evidence="2">The sequence shown here is derived from an EMBL/GenBank/DDBJ whole genome shotgun (WGS) entry which is preliminary data.</text>
</comment>
<evidence type="ECO:0000259" key="1">
    <source>
        <dbReference type="PROSITE" id="PS51725"/>
    </source>
</evidence>
<evidence type="ECO:0000313" key="3">
    <source>
        <dbReference type="Proteomes" id="UP000249166"/>
    </source>
</evidence>
<name>A0A328HBJ7_ARTGO</name>